<gene>
    <name evidence="2" type="ORF">SAMN02194393_05293</name>
</gene>
<protein>
    <recommendedName>
        <fullName evidence="4">PH domain-containing protein</fullName>
    </recommendedName>
</protein>
<dbReference type="OrthoDB" id="9848120at2"/>
<keyword evidence="1" id="KW-0812">Transmembrane</keyword>
<dbReference type="Proteomes" id="UP000190285">
    <property type="component" value="Unassembled WGS sequence"/>
</dbReference>
<reference evidence="2 3" key="1">
    <citation type="submission" date="2017-02" db="EMBL/GenBank/DDBJ databases">
        <authorList>
            <person name="Peterson S.W."/>
        </authorList>
    </citation>
    <scope>NUCLEOTIDE SEQUENCE [LARGE SCALE GENOMIC DNA]</scope>
    <source>
        <strain evidence="2 3">M1</strain>
    </source>
</reference>
<keyword evidence="3" id="KW-1185">Reference proteome</keyword>
<evidence type="ECO:0000256" key="1">
    <source>
        <dbReference type="SAM" id="Phobius"/>
    </source>
</evidence>
<organism evidence="2 3">
    <name type="scientific">Maledivibacter halophilus</name>
    <dbReference type="NCBI Taxonomy" id="36842"/>
    <lineage>
        <taxon>Bacteria</taxon>
        <taxon>Bacillati</taxon>
        <taxon>Bacillota</taxon>
        <taxon>Clostridia</taxon>
        <taxon>Peptostreptococcales</taxon>
        <taxon>Caminicellaceae</taxon>
        <taxon>Maledivibacter</taxon>
    </lineage>
</organism>
<dbReference type="STRING" id="36842.SAMN02194393_05293"/>
<evidence type="ECO:0008006" key="4">
    <source>
        <dbReference type="Google" id="ProtNLM"/>
    </source>
</evidence>
<dbReference type="EMBL" id="FUZT01000024">
    <property type="protein sequence ID" value="SKC91242.1"/>
    <property type="molecule type" value="Genomic_DNA"/>
</dbReference>
<feature type="transmembrane region" description="Helical" evidence="1">
    <location>
        <begin position="12"/>
        <end position="31"/>
    </location>
</feature>
<name>A0A1T5MSS8_9FIRM</name>
<keyword evidence="1" id="KW-1133">Transmembrane helix</keyword>
<dbReference type="AlphaFoldDB" id="A0A1T5MSS8"/>
<accession>A0A1T5MSS8</accession>
<keyword evidence="1" id="KW-0472">Membrane</keyword>
<sequence>MIQGFKLRKDLKWLNYMFIGFSILIILLKGIDNLNTLLFSIILFIIGSFKEDIYIEPKGIIFKSKLLFIIPLKTECEFDEATNISFEKLEDGFTAVKYLKGNKLKRVRIRNEDVKQVRKWIEKS</sequence>
<proteinExistence type="predicted"/>
<evidence type="ECO:0000313" key="2">
    <source>
        <dbReference type="EMBL" id="SKC91242.1"/>
    </source>
</evidence>
<evidence type="ECO:0000313" key="3">
    <source>
        <dbReference type="Proteomes" id="UP000190285"/>
    </source>
</evidence>